<feature type="transmembrane region" description="Helical" evidence="5">
    <location>
        <begin position="262"/>
        <end position="283"/>
    </location>
</feature>
<reference evidence="9" key="1">
    <citation type="submission" date="2025-08" db="UniProtKB">
        <authorList>
            <consortium name="RefSeq"/>
        </authorList>
    </citation>
    <scope>IDENTIFICATION</scope>
</reference>
<keyword evidence="8" id="KW-1185">Reference proteome</keyword>
<feature type="domain" description="Wntless-like transmembrane" evidence="6">
    <location>
        <begin position="188"/>
        <end position="437"/>
    </location>
</feature>
<protein>
    <submittedName>
        <fullName evidence="9">Transmembrane protein 181-like isoform X1</fullName>
    </submittedName>
</protein>
<feature type="transmembrane region" description="Helical" evidence="5">
    <location>
        <begin position="337"/>
        <end position="355"/>
    </location>
</feature>
<feature type="transmembrane region" description="Helical" evidence="5">
    <location>
        <begin position="295"/>
        <end position="317"/>
    </location>
</feature>
<dbReference type="PANTHER" id="PTHR31918:SF1">
    <property type="entry name" value="TRANSMEMBRANE PROTEIN 181"/>
    <property type="match status" value="1"/>
</dbReference>
<dbReference type="InterPro" id="IPR047843">
    <property type="entry name" value="WLS-like_TM"/>
</dbReference>
<evidence type="ECO:0000313" key="8">
    <source>
        <dbReference type="Proteomes" id="UP001652625"/>
    </source>
</evidence>
<dbReference type="Proteomes" id="UP001652625">
    <property type="component" value="Chromosome 05"/>
</dbReference>
<evidence type="ECO:0000259" key="7">
    <source>
        <dbReference type="Pfam" id="PF21885"/>
    </source>
</evidence>
<dbReference type="RefSeq" id="XP_065653441.1">
    <property type="nucleotide sequence ID" value="XM_065797369.1"/>
</dbReference>
<dbReference type="Pfam" id="PF21885">
    <property type="entry name" value="TMEM181_GOLD"/>
    <property type="match status" value="1"/>
</dbReference>
<evidence type="ECO:0000256" key="5">
    <source>
        <dbReference type="SAM" id="Phobius"/>
    </source>
</evidence>
<evidence type="ECO:0000256" key="4">
    <source>
        <dbReference type="ARBA" id="ARBA00023136"/>
    </source>
</evidence>
<evidence type="ECO:0000256" key="1">
    <source>
        <dbReference type="ARBA" id="ARBA00004141"/>
    </source>
</evidence>
<keyword evidence="3 5" id="KW-1133">Transmembrane helix</keyword>
<feature type="transmembrane region" description="Helical" evidence="5">
    <location>
        <begin position="418"/>
        <end position="441"/>
    </location>
</feature>
<sequence>MGNYREIDSPVQMRLYTLTKYQFVLVFVGFLVAFLMMFLIGILGPSAIVNNVKTAKDLGVPPKNFLTGPFVLNSGMLTHFNQELWLFCQFQLTGFAPNSKYKFERKFNISAQLMGITKDTSYKSVTHTFQNITNLLTCDINSCNSIVLYHLGTLDYSSYSGKIFFYGLHLPRSIKVRNVIFSFRYFEDQFTQMQIWFRFAFLVLSFTVTCLYMHSLRRFPVHDWCIEQKWLSALLPLLLLYNDPLFPLNFLISSWVPSCFDIIFQASFLAAILMFWLCAFHGIGQSERHLIPFYLPKFIMIGIIWVTLCTLLGWQRYNELLDPLFKVDVKHFIGLKLFFSVVMLIYVIYLIILIVKAFKDLTSVPFFDIRLKFLTILMSMVMLIGLSLVFVRFGLVVFQNDFLMDISLNYHNYIEFLTSYGLFNIYIFTMAFIYSPSAIAIKEASMWSLSFSAPNENEDDTLFQRKSTYEAMYKEIK</sequence>
<feature type="transmembrane region" description="Helical" evidence="5">
    <location>
        <begin position="195"/>
        <end position="213"/>
    </location>
</feature>
<feature type="transmembrane region" description="Helical" evidence="5">
    <location>
        <begin position="376"/>
        <end position="398"/>
    </location>
</feature>
<gene>
    <name evidence="9" type="primary">LOC136080556</name>
</gene>
<dbReference type="PANTHER" id="PTHR31918">
    <property type="entry name" value="TRANSMEMBRANE PROTEIN 181"/>
    <property type="match status" value="1"/>
</dbReference>
<dbReference type="GeneID" id="136080556"/>
<evidence type="ECO:0000313" key="9">
    <source>
        <dbReference type="RefSeq" id="XP_065653441.1"/>
    </source>
</evidence>
<dbReference type="Pfam" id="PF06664">
    <property type="entry name" value="WLS-like_TM"/>
    <property type="match status" value="1"/>
</dbReference>
<evidence type="ECO:0000256" key="2">
    <source>
        <dbReference type="ARBA" id="ARBA00022692"/>
    </source>
</evidence>
<dbReference type="InterPro" id="IPR040416">
    <property type="entry name" value="TMEM181"/>
</dbReference>
<feature type="domain" description="TMEM181 GOLD" evidence="7">
    <location>
        <begin position="68"/>
        <end position="185"/>
    </location>
</feature>
<keyword evidence="4 5" id="KW-0472">Membrane</keyword>
<evidence type="ECO:0000259" key="6">
    <source>
        <dbReference type="Pfam" id="PF06664"/>
    </source>
</evidence>
<dbReference type="InterPro" id="IPR054077">
    <property type="entry name" value="TMEM181_GOLD"/>
</dbReference>
<accession>A0ABM4BW58</accession>
<feature type="transmembrane region" description="Helical" evidence="5">
    <location>
        <begin position="234"/>
        <end position="256"/>
    </location>
</feature>
<name>A0ABM4BW58_HYDVU</name>
<keyword evidence="2 5" id="KW-0812">Transmembrane</keyword>
<organism evidence="8 9">
    <name type="scientific">Hydra vulgaris</name>
    <name type="common">Hydra</name>
    <name type="synonym">Hydra attenuata</name>
    <dbReference type="NCBI Taxonomy" id="6087"/>
    <lineage>
        <taxon>Eukaryota</taxon>
        <taxon>Metazoa</taxon>
        <taxon>Cnidaria</taxon>
        <taxon>Hydrozoa</taxon>
        <taxon>Hydroidolina</taxon>
        <taxon>Anthoathecata</taxon>
        <taxon>Aplanulata</taxon>
        <taxon>Hydridae</taxon>
        <taxon>Hydra</taxon>
    </lineage>
</organism>
<feature type="transmembrane region" description="Helical" evidence="5">
    <location>
        <begin position="21"/>
        <end position="43"/>
    </location>
</feature>
<comment type="subcellular location">
    <subcellularLocation>
        <location evidence="1">Membrane</location>
        <topology evidence="1">Multi-pass membrane protein</topology>
    </subcellularLocation>
</comment>
<proteinExistence type="predicted"/>
<evidence type="ECO:0000256" key="3">
    <source>
        <dbReference type="ARBA" id="ARBA00022989"/>
    </source>
</evidence>